<dbReference type="Gene3D" id="3.40.50.360">
    <property type="match status" value="1"/>
</dbReference>
<evidence type="ECO:0000259" key="1">
    <source>
        <dbReference type="Pfam" id="PF03358"/>
    </source>
</evidence>
<proteinExistence type="predicted"/>
<dbReference type="GO" id="GO:0016491">
    <property type="term" value="F:oxidoreductase activity"/>
    <property type="evidence" value="ECO:0007669"/>
    <property type="project" value="InterPro"/>
</dbReference>
<evidence type="ECO:0000313" key="3">
    <source>
        <dbReference type="Proteomes" id="UP000315344"/>
    </source>
</evidence>
<dbReference type="InterPro" id="IPR029039">
    <property type="entry name" value="Flavoprotein-like_sf"/>
</dbReference>
<sequence length="184" mass="19406">MATILGLSGSLRKASFNAGLLRAARDLAPEGTTIEIGDIRQVPLYNADEETAHGLPASVKALQDALASCDGLLMVTPEYNNGVPGVFKNVIDWMSRGPGLAEFVGKPVLLIGASPGGFGTILAQNGWLPILRTLKADLWAEGRMMVSRASGLFDSDGNLTDEKTRETLAGLVADYSAHLSQPRG</sequence>
<protein>
    <submittedName>
        <fullName evidence="2">NAD(P)H-dependent oxidoreductase</fullName>
    </submittedName>
</protein>
<feature type="domain" description="NADPH-dependent FMN reductase-like" evidence="1">
    <location>
        <begin position="3"/>
        <end position="147"/>
    </location>
</feature>
<dbReference type="GO" id="GO:0005829">
    <property type="term" value="C:cytosol"/>
    <property type="evidence" value="ECO:0007669"/>
    <property type="project" value="TreeGrafter"/>
</dbReference>
<dbReference type="PANTHER" id="PTHR30543">
    <property type="entry name" value="CHROMATE REDUCTASE"/>
    <property type="match status" value="1"/>
</dbReference>
<dbReference type="Proteomes" id="UP000315344">
    <property type="component" value="Unassembled WGS sequence"/>
</dbReference>
<accession>A0A533I5J3</accession>
<evidence type="ECO:0000313" key="2">
    <source>
        <dbReference type="EMBL" id="TKW64978.1"/>
    </source>
</evidence>
<organism evidence="2 3">
    <name type="scientific">Paracoccus denitrificans</name>
    <dbReference type="NCBI Taxonomy" id="266"/>
    <lineage>
        <taxon>Bacteria</taxon>
        <taxon>Pseudomonadati</taxon>
        <taxon>Pseudomonadota</taxon>
        <taxon>Alphaproteobacteria</taxon>
        <taxon>Rhodobacterales</taxon>
        <taxon>Paracoccaceae</taxon>
        <taxon>Paracoccus</taxon>
    </lineage>
</organism>
<gene>
    <name evidence="2" type="ORF">DI616_16520</name>
</gene>
<dbReference type="GO" id="GO:0010181">
    <property type="term" value="F:FMN binding"/>
    <property type="evidence" value="ECO:0007669"/>
    <property type="project" value="TreeGrafter"/>
</dbReference>
<dbReference type="EMBL" id="VAFL01000017">
    <property type="protein sequence ID" value="TKW64978.1"/>
    <property type="molecule type" value="Genomic_DNA"/>
</dbReference>
<dbReference type="AlphaFoldDB" id="A0A533I5J3"/>
<dbReference type="InterPro" id="IPR050712">
    <property type="entry name" value="NAD(P)H-dep_reductase"/>
</dbReference>
<dbReference type="Pfam" id="PF03358">
    <property type="entry name" value="FMN_red"/>
    <property type="match status" value="1"/>
</dbReference>
<reference evidence="2 3" key="1">
    <citation type="journal article" date="2017" name="Nat. Commun.">
        <title>In situ click chemistry generation of cyclooxygenase-2 inhibitors.</title>
        <authorList>
            <person name="Bhardwaj A."/>
            <person name="Kaur J."/>
            <person name="Wuest M."/>
            <person name="Wuest F."/>
        </authorList>
    </citation>
    <scope>NUCLEOTIDE SEQUENCE [LARGE SCALE GENOMIC DNA]</scope>
    <source>
        <strain evidence="2">S2_012_000_R3_94</strain>
    </source>
</reference>
<name>A0A533I5J3_PARDE</name>
<dbReference type="SUPFAM" id="SSF52218">
    <property type="entry name" value="Flavoproteins"/>
    <property type="match status" value="1"/>
</dbReference>
<dbReference type="PANTHER" id="PTHR30543:SF21">
    <property type="entry name" value="NAD(P)H-DEPENDENT FMN REDUCTASE LOT6"/>
    <property type="match status" value="1"/>
</dbReference>
<comment type="caution">
    <text evidence="2">The sequence shown here is derived from an EMBL/GenBank/DDBJ whole genome shotgun (WGS) entry which is preliminary data.</text>
</comment>
<dbReference type="InterPro" id="IPR005025">
    <property type="entry name" value="FMN_Rdtase-like_dom"/>
</dbReference>